<dbReference type="KEGG" id="pmet:G4Y79_08655"/>
<evidence type="ECO:0000313" key="1">
    <source>
        <dbReference type="EMBL" id="QPC84428.1"/>
    </source>
</evidence>
<dbReference type="RefSeq" id="WP_195172491.1">
    <property type="nucleotide sequence ID" value="NZ_CP062983.1"/>
</dbReference>
<dbReference type="AlphaFoldDB" id="A0A7S8ECX4"/>
<accession>A0A7S8ECX4</accession>
<evidence type="ECO:0000313" key="2">
    <source>
        <dbReference type="Proteomes" id="UP000594468"/>
    </source>
</evidence>
<proteinExistence type="predicted"/>
<dbReference type="EMBL" id="CP062983">
    <property type="protein sequence ID" value="QPC84428.1"/>
    <property type="molecule type" value="Genomic_DNA"/>
</dbReference>
<reference evidence="1 2" key="1">
    <citation type="submission" date="2020-02" db="EMBL/GenBank/DDBJ databases">
        <authorList>
            <person name="Zheng R.K."/>
            <person name="Sun C.M."/>
        </authorList>
    </citation>
    <scope>NUCLEOTIDE SEQUENCE [LARGE SCALE GENOMIC DNA]</scope>
    <source>
        <strain evidence="2">rifampicinis</strain>
    </source>
</reference>
<protein>
    <submittedName>
        <fullName evidence="1">Uracil-DNA glycosylase</fullName>
    </submittedName>
</protein>
<sequence>MVTEPTIEGIIAALAGAETATDAYNEYADNSPYNAIRRANFRLYLTHMLARQPQTMLIMEAPGYRGCRLTGVPVTSRKVLIEGVPGIDMFGAEQGYQLTEDPGFERIYGEQSATIVWGTLAELGRAPLIWNTFPFHPHKPDQPLTNRRPRTPEIALGQVFIQAVMTLFQPQQVIAVGNVAHDTLTRMSITSEKVRHPAQGGKNDFVAGLTALL</sequence>
<dbReference type="Proteomes" id="UP000594468">
    <property type="component" value="Chromosome"/>
</dbReference>
<dbReference type="CDD" id="cd10035">
    <property type="entry name" value="UDG_like"/>
    <property type="match status" value="1"/>
</dbReference>
<dbReference type="SUPFAM" id="SSF52141">
    <property type="entry name" value="Uracil-DNA glycosylase-like"/>
    <property type="match status" value="1"/>
</dbReference>
<organism evidence="1 2">
    <name type="scientific">Phototrophicus methaneseepsis</name>
    <dbReference type="NCBI Taxonomy" id="2710758"/>
    <lineage>
        <taxon>Bacteria</taxon>
        <taxon>Bacillati</taxon>
        <taxon>Chloroflexota</taxon>
        <taxon>Candidatus Thermofontia</taxon>
        <taxon>Phototrophicales</taxon>
        <taxon>Phototrophicaceae</taxon>
        <taxon>Phototrophicus</taxon>
    </lineage>
</organism>
<dbReference type="InterPro" id="IPR036895">
    <property type="entry name" value="Uracil-DNA_glycosylase-like_sf"/>
</dbReference>
<dbReference type="Gene3D" id="3.40.470.10">
    <property type="entry name" value="Uracil-DNA glycosylase-like domain"/>
    <property type="match status" value="1"/>
</dbReference>
<gene>
    <name evidence="1" type="ORF">G4Y79_08655</name>
</gene>
<name>A0A7S8ECX4_9CHLR</name>
<keyword evidence="2" id="KW-1185">Reference proteome</keyword>